<feature type="domain" description="Peptidase M24" evidence="8">
    <location>
        <begin position="54"/>
        <end position="284"/>
    </location>
</feature>
<dbReference type="AlphaFoldDB" id="A0A1I0XEN5"/>
<dbReference type="PRINTS" id="PR00599">
    <property type="entry name" value="MAPEPTIDASE"/>
</dbReference>
<evidence type="ECO:0000313" key="9">
    <source>
        <dbReference type="EMBL" id="SFA98728.1"/>
    </source>
</evidence>
<evidence type="ECO:0000256" key="3">
    <source>
        <dbReference type="ARBA" id="ARBA00022670"/>
    </source>
</evidence>
<accession>A0A1I0XEN5</accession>
<dbReference type="NCBIfam" id="TIGR00500">
    <property type="entry name" value="met_pdase_I"/>
    <property type="match status" value="1"/>
</dbReference>
<name>A0A1I0XEN5_9FIRM</name>
<dbReference type="PANTHER" id="PTHR43330:SF8">
    <property type="entry name" value="METHIONINE AMINOPEPTIDASE 1D, MITOCHONDRIAL"/>
    <property type="match status" value="1"/>
</dbReference>
<dbReference type="CDD" id="cd01086">
    <property type="entry name" value="MetAP1"/>
    <property type="match status" value="1"/>
</dbReference>
<dbReference type="GO" id="GO:0046872">
    <property type="term" value="F:metal ion binding"/>
    <property type="evidence" value="ECO:0007669"/>
    <property type="project" value="UniProtKB-UniRule"/>
</dbReference>
<dbReference type="EC" id="3.4.11.18" evidence="6 7"/>
<sequence length="292" mass="32718">MLFKKLGRNDKCWCGSGRKYKQCHEAFDDKILGFKRQGHIVPNHSIIKNPQQIEGIRESSKINIAVLDYVLENIKEGMSTQDIDDMVSQKTAEMGGIPAPLNYEGFPKSVCTSINEQVCHGIPSSKDILKDGDIVNIDVSTIYNGYFSDSSRMALIGNVSEEKKKLVQVTKECVEIGVKNVKPWTFLGDMGEAVHNHALENGYTIVREIGGHGVGLEFHEEPFVSYVTKKGTEMLMVPGMVFTIEPMVNMGTDRIFVDKKNNWTVYTKDKKPSAQWEVTVLVTDDGCEILTY</sequence>
<comment type="function">
    <text evidence="1 6">Removes the N-terminal methionine from nascent proteins. The N-terminal methionine is often cleaved when the second residue in the primary sequence is small and uncharged (Met-Ala-, Cys, Gly, Pro, Ser, Thr, or Val). Requires deformylation of the N(alpha)-formylated initiator methionine before it can be hydrolyzed.</text>
</comment>
<evidence type="ECO:0000256" key="2">
    <source>
        <dbReference type="ARBA" id="ARBA00022438"/>
    </source>
</evidence>
<keyword evidence="5 6" id="KW-0378">Hydrolase</keyword>
<dbReference type="InterPro" id="IPR001714">
    <property type="entry name" value="Pept_M24_MAP"/>
</dbReference>
<evidence type="ECO:0000256" key="1">
    <source>
        <dbReference type="ARBA" id="ARBA00002521"/>
    </source>
</evidence>
<keyword evidence="4 6" id="KW-0479">Metal-binding</keyword>
<comment type="cofactor">
    <cofactor evidence="6">
        <name>Co(2+)</name>
        <dbReference type="ChEBI" id="CHEBI:48828"/>
    </cofactor>
    <cofactor evidence="6">
        <name>Zn(2+)</name>
        <dbReference type="ChEBI" id="CHEBI:29105"/>
    </cofactor>
    <cofactor evidence="6">
        <name>Mn(2+)</name>
        <dbReference type="ChEBI" id="CHEBI:29035"/>
    </cofactor>
    <cofactor evidence="6">
        <name>Fe(2+)</name>
        <dbReference type="ChEBI" id="CHEBI:29033"/>
    </cofactor>
    <text evidence="6">Binds 2 divalent metal cations per subunit. Has a high-affinity and a low affinity metal-binding site. The true nature of the physiological cofactor is under debate. The enzyme is active with cobalt, zinc, manganese or divalent iron ions. Most likely, methionine aminopeptidases function as mononuclear Fe(2+)-metalloproteases under physiological conditions, and the catalytically relevant metal-binding site has been assigned to the histidine-containing high-affinity site.</text>
</comment>
<dbReference type="InterPro" id="IPR000994">
    <property type="entry name" value="Pept_M24"/>
</dbReference>
<proteinExistence type="inferred from homology"/>
<feature type="binding site" evidence="6">
    <location>
        <position position="277"/>
    </location>
    <ligand>
        <name>a divalent metal cation</name>
        <dbReference type="ChEBI" id="CHEBI:60240"/>
        <label>2</label>
        <note>catalytic</note>
    </ligand>
</feature>
<dbReference type="Gene3D" id="3.10.450.50">
    <property type="match status" value="1"/>
</dbReference>
<reference evidence="9 10" key="1">
    <citation type="submission" date="2016-10" db="EMBL/GenBank/DDBJ databases">
        <authorList>
            <person name="de Groot N.N."/>
        </authorList>
    </citation>
    <scope>NUCLEOTIDE SEQUENCE [LARGE SCALE GENOMIC DNA]</scope>
    <source>
        <strain evidence="9 10">DSM 5522</strain>
    </source>
</reference>
<feature type="binding site" evidence="6">
    <location>
        <position position="120"/>
    </location>
    <ligand>
        <name>substrate</name>
    </ligand>
</feature>
<feature type="binding site" evidence="6">
    <location>
        <position position="149"/>
    </location>
    <ligand>
        <name>a divalent metal cation</name>
        <dbReference type="ChEBI" id="CHEBI:60240"/>
        <label>1</label>
    </ligand>
</feature>
<dbReference type="Gene3D" id="3.90.230.10">
    <property type="entry name" value="Creatinase/methionine aminopeptidase superfamily"/>
    <property type="match status" value="1"/>
</dbReference>
<evidence type="ECO:0000313" key="10">
    <source>
        <dbReference type="Proteomes" id="UP000198838"/>
    </source>
</evidence>
<dbReference type="InterPro" id="IPR004027">
    <property type="entry name" value="SEC_C_motif"/>
</dbReference>
<dbReference type="SUPFAM" id="SSF55920">
    <property type="entry name" value="Creatinase/aminopeptidase"/>
    <property type="match status" value="1"/>
</dbReference>
<feature type="binding site" evidence="6">
    <location>
        <position position="245"/>
    </location>
    <ligand>
        <name>a divalent metal cation</name>
        <dbReference type="ChEBI" id="CHEBI:60240"/>
        <label>2</label>
        <note>catalytic</note>
    </ligand>
</feature>
<feature type="binding site" evidence="6">
    <location>
        <position position="219"/>
    </location>
    <ligand>
        <name>substrate</name>
    </ligand>
</feature>
<dbReference type="GO" id="GO:0006508">
    <property type="term" value="P:proteolysis"/>
    <property type="evidence" value="ECO:0007669"/>
    <property type="project" value="UniProtKB-KW"/>
</dbReference>
<keyword evidence="10" id="KW-1185">Reference proteome</keyword>
<dbReference type="SUPFAM" id="SSF103642">
    <property type="entry name" value="Sec-C motif"/>
    <property type="match status" value="1"/>
</dbReference>
<keyword evidence="3 6" id="KW-0645">Protease</keyword>
<dbReference type="Pfam" id="PF00557">
    <property type="entry name" value="Peptidase_M24"/>
    <property type="match status" value="1"/>
</dbReference>
<dbReference type="RefSeq" id="WP_092871506.1">
    <property type="nucleotide sequence ID" value="NZ_FOJY01000006.1"/>
</dbReference>
<dbReference type="Pfam" id="PF02810">
    <property type="entry name" value="SEC-C"/>
    <property type="match status" value="1"/>
</dbReference>
<feature type="binding site" evidence="6">
    <location>
        <position position="138"/>
    </location>
    <ligand>
        <name>a divalent metal cation</name>
        <dbReference type="ChEBI" id="CHEBI:60240"/>
        <label>1</label>
    </ligand>
</feature>
<dbReference type="Proteomes" id="UP000198838">
    <property type="component" value="Unassembled WGS sequence"/>
</dbReference>
<dbReference type="STRING" id="1120918.SAMN05216249_10692"/>
<keyword evidence="2 6" id="KW-0031">Aminopeptidase</keyword>
<feature type="binding site" evidence="6">
    <location>
        <position position="277"/>
    </location>
    <ligand>
        <name>a divalent metal cation</name>
        <dbReference type="ChEBI" id="CHEBI:60240"/>
        <label>1</label>
    </ligand>
</feature>
<protein>
    <recommendedName>
        <fullName evidence="6 7">Methionine aminopeptidase</fullName>
        <shortName evidence="6">MAP</shortName>
        <shortName evidence="6">MetAP</shortName>
        <ecNumber evidence="6 7">3.4.11.18</ecNumber>
    </recommendedName>
    <alternativeName>
        <fullName evidence="6">Peptidase M</fullName>
    </alternativeName>
</protein>
<dbReference type="InterPro" id="IPR036005">
    <property type="entry name" value="Creatinase/aminopeptidase-like"/>
</dbReference>
<evidence type="ECO:0000259" key="8">
    <source>
        <dbReference type="Pfam" id="PF00557"/>
    </source>
</evidence>
<evidence type="ECO:0000256" key="4">
    <source>
        <dbReference type="ARBA" id="ARBA00022723"/>
    </source>
</evidence>
<comment type="similarity">
    <text evidence="6">Belongs to the peptidase M24A family. Methionine aminopeptidase type 1 subfamily.</text>
</comment>
<comment type="subunit">
    <text evidence="6">Monomer.</text>
</comment>
<organism evidence="9 10">
    <name type="scientific">Acetitomaculum ruminis DSM 5522</name>
    <dbReference type="NCBI Taxonomy" id="1120918"/>
    <lineage>
        <taxon>Bacteria</taxon>
        <taxon>Bacillati</taxon>
        <taxon>Bacillota</taxon>
        <taxon>Clostridia</taxon>
        <taxon>Lachnospirales</taxon>
        <taxon>Lachnospiraceae</taxon>
        <taxon>Acetitomaculum</taxon>
    </lineage>
</organism>
<evidence type="ECO:0000256" key="6">
    <source>
        <dbReference type="HAMAP-Rule" id="MF_01974"/>
    </source>
</evidence>
<evidence type="ECO:0000256" key="5">
    <source>
        <dbReference type="ARBA" id="ARBA00022801"/>
    </source>
</evidence>
<feature type="binding site" evidence="6">
    <location>
        <position position="212"/>
    </location>
    <ligand>
        <name>a divalent metal cation</name>
        <dbReference type="ChEBI" id="CHEBI:60240"/>
        <label>2</label>
        <note>catalytic</note>
    </ligand>
</feature>
<dbReference type="EMBL" id="FOJY01000006">
    <property type="protein sequence ID" value="SFA98728.1"/>
    <property type="molecule type" value="Genomic_DNA"/>
</dbReference>
<dbReference type="GO" id="GO:0004239">
    <property type="term" value="F:initiator methionyl aminopeptidase activity"/>
    <property type="evidence" value="ECO:0007669"/>
    <property type="project" value="UniProtKB-UniRule"/>
</dbReference>
<feature type="binding site" evidence="6">
    <location>
        <position position="149"/>
    </location>
    <ligand>
        <name>a divalent metal cation</name>
        <dbReference type="ChEBI" id="CHEBI:60240"/>
        <label>2</label>
        <note>catalytic</note>
    </ligand>
</feature>
<dbReference type="OrthoDB" id="9802055at2"/>
<dbReference type="GO" id="GO:0070006">
    <property type="term" value="F:metalloaminopeptidase activity"/>
    <property type="evidence" value="ECO:0007669"/>
    <property type="project" value="UniProtKB-UniRule"/>
</dbReference>
<comment type="catalytic activity">
    <reaction evidence="6 7">
        <text>Release of N-terminal amino acids, preferentially methionine, from peptides and arylamides.</text>
        <dbReference type="EC" id="3.4.11.18"/>
    </reaction>
</comment>
<dbReference type="PANTHER" id="PTHR43330">
    <property type="entry name" value="METHIONINE AMINOPEPTIDASE"/>
    <property type="match status" value="1"/>
</dbReference>
<dbReference type="InterPro" id="IPR002467">
    <property type="entry name" value="Pept_M24A_MAP1"/>
</dbReference>
<evidence type="ECO:0000256" key="7">
    <source>
        <dbReference type="RuleBase" id="RU003653"/>
    </source>
</evidence>
<gene>
    <name evidence="6" type="primary">map</name>
    <name evidence="9" type="ORF">SAMN05216249_10692</name>
</gene>
<dbReference type="NCBIfam" id="NF008970">
    <property type="entry name" value="PRK12318.1"/>
    <property type="match status" value="1"/>
</dbReference>
<dbReference type="HAMAP" id="MF_01974">
    <property type="entry name" value="MetAP_1"/>
    <property type="match status" value="1"/>
</dbReference>